<dbReference type="Proteomes" id="UP001172680">
    <property type="component" value="Unassembled WGS sequence"/>
</dbReference>
<evidence type="ECO:0000313" key="2">
    <source>
        <dbReference type="Proteomes" id="UP001172680"/>
    </source>
</evidence>
<reference evidence="1" key="1">
    <citation type="submission" date="2022-10" db="EMBL/GenBank/DDBJ databases">
        <title>Culturing micro-colonial fungi from biological soil crusts in the Mojave desert and describing Neophaeococcomyces mojavensis, and introducing the new genera and species Taxawa tesnikishii.</title>
        <authorList>
            <person name="Kurbessoian T."/>
            <person name="Stajich J.E."/>
        </authorList>
    </citation>
    <scope>NUCLEOTIDE SEQUENCE</scope>
    <source>
        <strain evidence="1">JES_115</strain>
    </source>
</reference>
<keyword evidence="2" id="KW-1185">Reference proteome</keyword>
<dbReference type="EMBL" id="JAPDRP010000005">
    <property type="protein sequence ID" value="KAJ9647006.1"/>
    <property type="molecule type" value="Genomic_DNA"/>
</dbReference>
<proteinExistence type="predicted"/>
<evidence type="ECO:0000313" key="1">
    <source>
        <dbReference type="EMBL" id="KAJ9647006.1"/>
    </source>
</evidence>
<sequence length="261" mass="29327">MDSNYYDHEGEGAEGAEAAETGTPGIFHYTHHSQVPVGTRKYFSQRYKIFSKYDEGVWMTDNAWFGITPEPVANKIAEHMAKTRPAGKRVLIDAFAGAGGNTIAFARSGEWDQIFAIEKDPQVLQCAKHNAEVYGVGSKIWWYEGDCFNIIKTKLAQIAKTQAVIFASPPWGGPSYNDDKVFDLSTMQPYTLHDLYSFFSKYTKDVVLYLPRTSDLNQVARYAPEGRKLEVVHYCALCAYYGDFSYATGWPADEDESALQT</sequence>
<name>A0ACC2ZGU4_9PEZI</name>
<gene>
    <name evidence="1" type="primary">tgs1</name>
    <name evidence="1" type="ORF">H2199_001992</name>
</gene>
<organism evidence="1 2">
    <name type="scientific">Coniosporium tulheliwenetii</name>
    <dbReference type="NCBI Taxonomy" id="3383036"/>
    <lineage>
        <taxon>Eukaryota</taxon>
        <taxon>Fungi</taxon>
        <taxon>Dikarya</taxon>
        <taxon>Ascomycota</taxon>
        <taxon>Pezizomycotina</taxon>
        <taxon>Dothideomycetes</taxon>
        <taxon>Dothideomycetes incertae sedis</taxon>
        <taxon>Coniosporium</taxon>
    </lineage>
</organism>
<comment type="caution">
    <text evidence="1">The sequence shown here is derived from an EMBL/GenBank/DDBJ whole genome shotgun (WGS) entry which is preliminary data.</text>
</comment>
<accession>A0ACC2ZGU4</accession>
<protein>
    <submittedName>
        <fullName evidence="1">Diacylglycerol O-acyltransferase tgs1</fullName>
    </submittedName>
</protein>